<keyword evidence="1" id="KW-0472">Membrane</keyword>
<protein>
    <submittedName>
        <fullName evidence="2">Uncharacterized protein</fullName>
    </submittedName>
</protein>
<feature type="transmembrane region" description="Helical" evidence="1">
    <location>
        <begin position="20"/>
        <end position="38"/>
    </location>
</feature>
<organism evidence="2 3">
    <name type="scientific">Caproicibacter fermentans</name>
    <dbReference type="NCBI Taxonomy" id="2576756"/>
    <lineage>
        <taxon>Bacteria</taxon>
        <taxon>Bacillati</taxon>
        <taxon>Bacillota</taxon>
        <taxon>Clostridia</taxon>
        <taxon>Eubacteriales</taxon>
        <taxon>Acutalibacteraceae</taxon>
        <taxon>Caproicibacter</taxon>
    </lineage>
</organism>
<evidence type="ECO:0000313" key="2">
    <source>
        <dbReference type="EMBL" id="QNK39679.1"/>
    </source>
</evidence>
<dbReference type="RefSeq" id="WP_187034625.1">
    <property type="nucleotide sequence ID" value="NZ_CP060286.1"/>
</dbReference>
<accession>A0A7G8T7T8</accession>
<keyword evidence="1" id="KW-1133">Transmembrane helix</keyword>
<feature type="transmembrane region" description="Helical" evidence="1">
    <location>
        <begin position="183"/>
        <end position="201"/>
    </location>
</feature>
<dbReference type="AlphaFoldDB" id="A0A7G8T7T8"/>
<proteinExistence type="predicted"/>
<name>A0A7G8T7T8_9FIRM</name>
<gene>
    <name evidence="2" type="ORF">HCR03_13195</name>
</gene>
<keyword evidence="1" id="KW-0812">Transmembrane</keyword>
<dbReference type="EMBL" id="CP060286">
    <property type="protein sequence ID" value="QNK39679.1"/>
    <property type="molecule type" value="Genomic_DNA"/>
</dbReference>
<dbReference type="Proteomes" id="UP000515909">
    <property type="component" value="Chromosome"/>
</dbReference>
<dbReference type="KEGG" id="cfem:HCR03_13195"/>
<feature type="transmembrane region" description="Helical" evidence="1">
    <location>
        <begin position="84"/>
        <end position="113"/>
    </location>
</feature>
<sequence>MNLKPIIRMQCRTGIRVFRIMYLVVYCIVALNVFYELFSEDRQQLTTSGLETATVITIFILGLNSFREFFLFYSANGVSRRRMFAGIVSSLGIAAACTALIDTFNMFVFSLFMNYRSVYSQSLMPTGVNLKFNRVWPALGNPAVRSPAFLLKNLLWCFCLYFVAALLGLLITTFYYRLTRTQKFVFSFGVPIVLLIGLPIFDQTFTGGRISAALAEAFRWWMNCAMNPAADFATHMILAAFLAALTFLLVRRVEVKR</sequence>
<feature type="transmembrane region" description="Helical" evidence="1">
    <location>
        <begin position="153"/>
        <end position="176"/>
    </location>
</feature>
<feature type="transmembrane region" description="Helical" evidence="1">
    <location>
        <begin position="232"/>
        <end position="250"/>
    </location>
</feature>
<feature type="transmembrane region" description="Helical" evidence="1">
    <location>
        <begin position="50"/>
        <end position="72"/>
    </location>
</feature>
<evidence type="ECO:0000256" key="1">
    <source>
        <dbReference type="SAM" id="Phobius"/>
    </source>
</evidence>
<evidence type="ECO:0000313" key="3">
    <source>
        <dbReference type="Proteomes" id="UP000515909"/>
    </source>
</evidence>
<reference evidence="2 3" key="1">
    <citation type="submission" date="2020-08" db="EMBL/GenBank/DDBJ databases">
        <title>The isolate Caproiciproducens sp. 7D4C2 produces n-caproate at mildly acidic conditions from hexoses: genome and rBOX comparison with related strains and chain-elongating bacteria.</title>
        <authorList>
            <person name="Esquivel-Elizondo S."/>
            <person name="Bagci C."/>
            <person name="Temovska M."/>
            <person name="Jeon B.S."/>
            <person name="Bessarab I."/>
            <person name="Williams R.B.H."/>
            <person name="Huson D.H."/>
            <person name="Angenent L.T."/>
        </authorList>
    </citation>
    <scope>NUCLEOTIDE SEQUENCE [LARGE SCALE GENOMIC DNA]</scope>
    <source>
        <strain evidence="2 3">7D4C2</strain>
    </source>
</reference>